<dbReference type="EMBL" id="BSDI01000002">
    <property type="protein sequence ID" value="GLH95312.1"/>
    <property type="molecule type" value="Genomic_DNA"/>
</dbReference>
<gene>
    <name evidence="1" type="ORF">Pa4123_05840</name>
</gene>
<proteinExistence type="predicted"/>
<dbReference type="SUPFAM" id="SSF52777">
    <property type="entry name" value="CoA-dependent acyltransferases"/>
    <property type="match status" value="2"/>
</dbReference>
<name>A0ABQ5QM40_9ACTN</name>
<evidence type="ECO:0008006" key="3">
    <source>
        <dbReference type="Google" id="ProtNLM"/>
    </source>
</evidence>
<evidence type="ECO:0000313" key="1">
    <source>
        <dbReference type="EMBL" id="GLH95312.1"/>
    </source>
</evidence>
<dbReference type="Proteomes" id="UP001144280">
    <property type="component" value="Unassembled WGS sequence"/>
</dbReference>
<dbReference type="InterPro" id="IPR023213">
    <property type="entry name" value="CAT-like_dom_sf"/>
</dbReference>
<accession>A0ABQ5QM40</accession>
<protein>
    <recommendedName>
        <fullName evidence="3">Condensation domain-containing protein</fullName>
    </recommendedName>
</protein>
<reference evidence="1" key="1">
    <citation type="submission" date="2022-12" db="EMBL/GenBank/DDBJ databases">
        <title>New Phytohabitans aurantiacus sp. RD004123 nov., an actinomycete isolated from soil.</title>
        <authorList>
            <person name="Triningsih D.W."/>
            <person name="Harunari E."/>
            <person name="Igarashi Y."/>
        </authorList>
    </citation>
    <scope>NUCLEOTIDE SEQUENCE</scope>
    <source>
        <strain evidence="1">RD004123</strain>
    </source>
</reference>
<dbReference type="PANTHER" id="PTHR45527">
    <property type="entry name" value="NONRIBOSOMAL PEPTIDE SYNTHETASE"/>
    <property type="match status" value="1"/>
</dbReference>
<dbReference type="Gene3D" id="3.30.559.10">
    <property type="entry name" value="Chloramphenicol acetyltransferase-like domain"/>
    <property type="match status" value="1"/>
</dbReference>
<sequence length="401" mass="44208">MHGKGTYPLTMGQLSMWRDLRVRPRRRLWESNLDPVWAVPPGVTTDQVRRAFVELAVRHESLRTVYRPADDPHHVRQVVLPDPGVLFAEAPVREAFDLTERPPWRAWVRADGGAPRVHLVIHHIAADGVALQILESDFQSLLRGDRLAPAPTPGELAARQRSDRLRARLTAAAGYVTRTVGTAPPAVPVARGPLVRARAHTGIPYSVARWTARKLQVTLPNLLLSAYAQALAATTGTPRHLLWLLTGNRLDPAVRRLVSSLTQWVPLAVECPPGTPVAVAAADVNVTALTAAQYGVYDPFAVPPLDFDRGAFFTYLPPPLTATTEESTEESTVEKAWVEWLPPRGYSGASFYLIASVFPSVRLTLRVQRGGYGRPEADHFLGTMTRLLRQAAREYTVVEPA</sequence>
<comment type="caution">
    <text evidence="1">The sequence shown here is derived from an EMBL/GenBank/DDBJ whole genome shotgun (WGS) entry which is preliminary data.</text>
</comment>
<keyword evidence="2" id="KW-1185">Reference proteome</keyword>
<organism evidence="1 2">
    <name type="scientific">Phytohabitans aurantiacus</name>
    <dbReference type="NCBI Taxonomy" id="3016789"/>
    <lineage>
        <taxon>Bacteria</taxon>
        <taxon>Bacillati</taxon>
        <taxon>Actinomycetota</taxon>
        <taxon>Actinomycetes</taxon>
        <taxon>Micromonosporales</taxon>
        <taxon>Micromonosporaceae</taxon>
    </lineage>
</organism>
<dbReference type="RefSeq" id="WP_281892295.1">
    <property type="nucleotide sequence ID" value="NZ_BSDI01000002.1"/>
</dbReference>
<evidence type="ECO:0000313" key="2">
    <source>
        <dbReference type="Proteomes" id="UP001144280"/>
    </source>
</evidence>
<dbReference type="PANTHER" id="PTHR45527:SF1">
    <property type="entry name" value="FATTY ACID SYNTHASE"/>
    <property type="match status" value="1"/>
</dbReference>
<dbReference type="Gene3D" id="3.30.559.30">
    <property type="entry name" value="Nonribosomal peptide synthetase, condensation domain"/>
    <property type="match status" value="1"/>
</dbReference>